<dbReference type="AlphaFoldDB" id="A0A327KJD4"/>
<evidence type="ECO:0000313" key="2">
    <source>
        <dbReference type="EMBL" id="RAI38261.1"/>
    </source>
</evidence>
<organism evidence="2 3">
    <name type="scientific">Rhodoplanes roseus</name>
    <dbReference type="NCBI Taxonomy" id="29409"/>
    <lineage>
        <taxon>Bacteria</taxon>
        <taxon>Pseudomonadati</taxon>
        <taxon>Pseudomonadota</taxon>
        <taxon>Alphaproteobacteria</taxon>
        <taxon>Hyphomicrobiales</taxon>
        <taxon>Nitrobacteraceae</taxon>
        <taxon>Rhodoplanes</taxon>
    </lineage>
</organism>
<keyword evidence="1" id="KW-0472">Membrane</keyword>
<accession>A0A327KJD4</accession>
<comment type="caution">
    <text evidence="2">The sequence shown here is derived from an EMBL/GenBank/DDBJ whole genome shotgun (WGS) entry which is preliminary data.</text>
</comment>
<evidence type="ECO:0000313" key="3">
    <source>
        <dbReference type="Proteomes" id="UP000249130"/>
    </source>
</evidence>
<keyword evidence="1" id="KW-0812">Transmembrane</keyword>
<sequence>MAGPHETLETHEHAEHAAGHNKQIALLISVIALFLAFSETLGKSAQTEAISLNIKASDTWNFFQAKTVRQTSIRAAAEALTLQLATAPNEEAKAAVQKQVDAWKATVARYESDPKEKDGRKELRAHAEHLEHERDTSLARYHHYEVASAAFQIGIVLCSAAVITGMMALAFVAGGVGILGIVFMGIGLFAPHAVHIV</sequence>
<dbReference type="Pfam" id="PF14235">
    <property type="entry name" value="DUF4337"/>
    <property type="match status" value="1"/>
</dbReference>
<keyword evidence="3" id="KW-1185">Reference proteome</keyword>
<dbReference type="InterPro" id="IPR025570">
    <property type="entry name" value="DUF4337"/>
</dbReference>
<dbReference type="OrthoDB" id="7992954at2"/>
<proteinExistence type="predicted"/>
<protein>
    <recommendedName>
        <fullName evidence="4">DUF4337 domain-containing protein</fullName>
    </recommendedName>
</protein>
<name>A0A327KJD4_9BRAD</name>
<dbReference type="Proteomes" id="UP000249130">
    <property type="component" value="Unassembled WGS sequence"/>
</dbReference>
<feature type="transmembrane region" description="Helical" evidence="1">
    <location>
        <begin position="144"/>
        <end position="163"/>
    </location>
</feature>
<feature type="transmembrane region" description="Helical" evidence="1">
    <location>
        <begin position="169"/>
        <end position="190"/>
    </location>
</feature>
<evidence type="ECO:0008006" key="4">
    <source>
        <dbReference type="Google" id="ProtNLM"/>
    </source>
</evidence>
<gene>
    <name evidence="2" type="ORF">CH341_28200</name>
</gene>
<dbReference type="RefSeq" id="WP_111422471.1">
    <property type="nucleotide sequence ID" value="NZ_NPEX01000374.1"/>
</dbReference>
<evidence type="ECO:0000256" key="1">
    <source>
        <dbReference type="SAM" id="Phobius"/>
    </source>
</evidence>
<dbReference type="EMBL" id="NPEX01000374">
    <property type="protein sequence ID" value="RAI38261.1"/>
    <property type="molecule type" value="Genomic_DNA"/>
</dbReference>
<keyword evidence="1" id="KW-1133">Transmembrane helix</keyword>
<reference evidence="2 3" key="1">
    <citation type="submission" date="2017-07" db="EMBL/GenBank/DDBJ databases">
        <title>Draft Genome Sequences of Select Purple Nonsulfur Bacteria.</title>
        <authorList>
            <person name="Lasarre B."/>
            <person name="Mckinlay J.B."/>
        </authorList>
    </citation>
    <scope>NUCLEOTIDE SEQUENCE [LARGE SCALE GENOMIC DNA]</scope>
    <source>
        <strain evidence="2 3">DSM 5909</strain>
    </source>
</reference>